<dbReference type="EMBL" id="BAAAZU010000010">
    <property type="protein sequence ID" value="GAA3925322.1"/>
    <property type="molecule type" value="Genomic_DNA"/>
</dbReference>
<organism evidence="2 3">
    <name type="scientific">Luteimonas lutimaris</name>
    <dbReference type="NCBI Taxonomy" id="698645"/>
    <lineage>
        <taxon>Bacteria</taxon>
        <taxon>Pseudomonadati</taxon>
        <taxon>Pseudomonadota</taxon>
        <taxon>Gammaproteobacteria</taxon>
        <taxon>Lysobacterales</taxon>
        <taxon>Lysobacteraceae</taxon>
        <taxon>Luteimonas</taxon>
    </lineage>
</organism>
<dbReference type="PROSITE" id="PS51257">
    <property type="entry name" value="PROKAR_LIPOPROTEIN"/>
    <property type="match status" value="1"/>
</dbReference>
<reference evidence="3" key="1">
    <citation type="journal article" date="2019" name="Int. J. Syst. Evol. Microbiol.">
        <title>The Global Catalogue of Microorganisms (GCM) 10K type strain sequencing project: providing services to taxonomists for standard genome sequencing and annotation.</title>
        <authorList>
            <consortium name="The Broad Institute Genomics Platform"/>
            <consortium name="The Broad Institute Genome Sequencing Center for Infectious Disease"/>
            <person name="Wu L."/>
            <person name="Ma J."/>
        </authorList>
    </citation>
    <scope>NUCLEOTIDE SEQUENCE [LARGE SCALE GENOMIC DNA]</scope>
    <source>
        <strain evidence="3">JCM 16916</strain>
    </source>
</reference>
<name>A0ABP7MKL5_9GAMM</name>
<comment type="caution">
    <text evidence="2">The sequence shown here is derived from an EMBL/GenBank/DDBJ whole genome shotgun (WGS) entry which is preliminary data.</text>
</comment>
<gene>
    <name evidence="2" type="ORF">GCM10022229_19040</name>
</gene>
<dbReference type="RefSeq" id="WP_344759756.1">
    <property type="nucleotide sequence ID" value="NZ_BAAAZU010000010.1"/>
</dbReference>
<feature type="signal peptide" evidence="1">
    <location>
        <begin position="1"/>
        <end position="21"/>
    </location>
</feature>
<proteinExistence type="predicted"/>
<evidence type="ECO:0000313" key="3">
    <source>
        <dbReference type="Proteomes" id="UP001501727"/>
    </source>
</evidence>
<accession>A0ABP7MKL5</accession>
<sequence>MLGILRIDALVPALLAGGLLAGCGGGAADGVPGDTGAQQAAEAAAGSLAQSPSRLSQAGGETERAAAANFEGTLQQVIISLGPDAIRSVAGSNDLATVLALSSDKVIDAVHGGAIQADSIHRSTLEIDGRMGRLQNEGEASYTVLDGRQVAAYVVDPENSMIMTMDPAKRAGAAAVRGEGSAPMDLDVEKVGEREIRGFHAIGHRFEFMDDNVATVWLSKDLERQVGPIFDIWQAINPLGQMDVGDGAPVRVVMVNREALASGGGIMPAYTITEFYDLQPGAVADGRFDLPDGYQQVDMADLMRGAQ</sequence>
<evidence type="ECO:0000256" key="1">
    <source>
        <dbReference type="SAM" id="SignalP"/>
    </source>
</evidence>
<feature type="chain" id="PRO_5046886572" description="DUF2092 domain-containing protein" evidence="1">
    <location>
        <begin position="22"/>
        <end position="307"/>
    </location>
</feature>
<keyword evidence="3" id="KW-1185">Reference proteome</keyword>
<protein>
    <recommendedName>
        <fullName evidence="4">DUF2092 domain-containing protein</fullName>
    </recommendedName>
</protein>
<keyword evidence="1" id="KW-0732">Signal</keyword>
<dbReference type="Proteomes" id="UP001501727">
    <property type="component" value="Unassembled WGS sequence"/>
</dbReference>
<evidence type="ECO:0008006" key="4">
    <source>
        <dbReference type="Google" id="ProtNLM"/>
    </source>
</evidence>
<evidence type="ECO:0000313" key="2">
    <source>
        <dbReference type="EMBL" id="GAA3925322.1"/>
    </source>
</evidence>